<organism evidence="6">
    <name type="scientific">marine sediment metagenome</name>
    <dbReference type="NCBI Taxonomy" id="412755"/>
    <lineage>
        <taxon>unclassified sequences</taxon>
        <taxon>metagenomes</taxon>
        <taxon>ecological metagenomes</taxon>
    </lineage>
</organism>
<sequence>AECRKKCLSEMNVRKLPVEEYVIFSDQGYKRNIVHVSTKCEVTVLCFMEGQATPIHDHGGSTGITIIRDGTMTEELFNKQPTGMIAPKLKRTFRKNELSPINLTTIHRVSNAHTEGLVTINIYFPPLTLMNIYNLKDTNVGKWTADYVNTVENL</sequence>
<evidence type="ECO:0008006" key="7">
    <source>
        <dbReference type="Google" id="ProtNLM"/>
    </source>
</evidence>
<evidence type="ECO:0000313" key="6">
    <source>
        <dbReference type="EMBL" id="KKL25686.1"/>
    </source>
</evidence>
<dbReference type="Pfam" id="PF05995">
    <property type="entry name" value="CDO_I"/>
    <property type="match status" value="1"/>
</dbReference>
<dbReference type="InterPro" id="IPR014710">
    <property type="entry name" value="RmlC-like_jellyroll"/>
</dbReference>
<dbReference type="GO" id="GO:0016702">
    <property type="term" value="F:oxidoreductase activity, acting on single donors with incorporation of molecular oxygen, incorporation of two atoms of oxygen"/>
    <property type="evidence" value="ECO:0007669"/>
    <property type="project" value="InterPro"/>
</dbReference>
<evidence type="ECO:0000256" key="5">
    <source>
        <dbReference type="ARBA" id="ARBA00023004"/>
    </source>
</evidence>
<keyword evidence="2" id="KW-0479">Metal-binding</keyword>
<comment type="caution">
    <text evidence="6">The sequence shown here is derived from an EMBL/GenBank/DDBJ whole genome shotgun (WGS) entry which is preliminary data.</text>
</comment>
<keyword evidence="3" id="KW-0223">Dioxygenase</keyword>
<name>A0A0F9E753_9ZZZZ</name>
<dbReference type="PANTHER" id="PTHR12918:SF1">
    <property type="entry name" value="CYSTEINE DIOXYGENASE TYPE 1"/>
    <property type="match status" value="1"/>
</dbReference>
<evidence type="ECO:0000256" key="2">
    <source>
        <dbReference type="ARBA" id="ARBA00022723"/>
    </source>
</evidence>
<keyword evidence="4" id="KW-0560">Oxidoreductase</keyword>
<keyword evidence="5" id="KW-0408">Iron</keyword>
<evidence type="ECO:0000256" key="3">
    <source>
        <dbReference type="ARBA" id="ARBA00022964"/>
    </source>
</evidence>
<dbReference type="PANTHER" id="PTHR12918">
    <property type="entry name" value="CYSTEINE DIOXYGENASE"/>
    <property type="match status" value="1"/>
</dbReference>
<dbReference type="InterPro" id="IPR011051">
    <property type="entry name" value="RmlC_Cupin_sf"/>
</dbReference>
<gene>
    <name evidence="6" type="ORF">LCGC14_2402830</name>
</gene>
<comment type="similarity">
    <text evidence="1">Belongs to the cysteine dioxygenase family.</text>
</comment>
<proteinExistence type="inferred from homology"/>
<reference evidence="6" key="1">
    <citation type="journal article" date="2015" name="Nature">
        <title>Complex archaea that bridge the gap between prokaryotes and eukaryotes.</title>
        <authorList>
            <person name="Spang A."/>
            <person name="Saw J.H."/>
            <person name="Jorgensen S.L."/>
            <person name="Zaremba-Niedzwiedzka K."/>
            <person name="Martijn J."/>
            <person name="Lind A.E."/>
            <person name="van Eijk R."/>
            <person name="Schleper C."/>
            <person name="Guy L."/>
            <person name="Ettema T.J."/>
        </authorList>
    </citation>
    <scope>NUCLEOTIDE SEQUENCE</scope>
</reference>
<protein>
    <recommendedName>
        <fullName evidence="7">Cysteine dioxygenase</fullName>
    </recommendedName>
</protein>
<dbReference type="CDD" id="cd10548">
    <property type="entry name" value="cupin_CDO"/>
    <property type="match status" value="1"/>
</dbReference>
<accession>A0A0F9E753</accession>
<feature type="non-terminal residue" evidence="6">
    <location>
        <position position="1"/>
    </location>
</feature>
<dbReference type="EMBL" id="LAZR01036125">
    <property type="protein sequence ID" value="KKL25686.1"/>
    <property type="molecule type" value="Genomic_DNA"/>
</dbReference>
<dbReference type="SUPFAM" id="SSF51182">
    <property type="entry name" value="RmlC-like cupins"/>
    <property type="match status" value="1"/>
</dbReference>
<dbReference type="GO" id="GO:0008198">
    <property type="term" value="F:ferrous iron binding"/>
    <property type="evidence" value="ECO:0007669"/>
    <property type="project" value="TreeGrafter"/>
</dbReference>
<dbReference type="AlphaFoldDB" id="A0A0F9E753"/>
<evidence type="ECO:0000256" key="4">
    <source>
        <dbReference type="ARBA" id="ARBA00023002"/>
    </source>
</evidence>
<dbReference type="InterPro" id="IPR010300">
    <property type="entry name" value="CDO_1"/>
</dbReference>
<dbReference type="Gene3D" id="2.60.120.10">
    <property type="entry name" value="Jelly Rolls"/>
    <property type="match status" value="1"/>
</dbReference>
<evidence type="ECO:0000256" key="1">
    <source>
        <dbReference type="ARBA" id="ARBA00006622"/>
    </source>
</evidence>